<proteinExistence type="predicted"/>
<accession>A0ACC6L102</accession>
<dbReference type="Proteomes" id="UP001246858">
    <property type="component" value="Unassembled WGS sequence"/>
</dbReference>
<sequence length="192" mass="22161">MIDLIKQNRFRELKEYVNILVQLAFKMGGYIRLMAKNAMDKGIYLSDMQCHQVNPEIRDGLQHFINMLKNKGDENKSIANLAVAKVQISHAVPNLLQKYQIGEDMLQFAESYENIGQAEMSIKIYQGIMNDFECESVKSSSGVFTEISYIDDRPESEIEIFEKAKHSYERLTGQKVQEPKRVRMGDNTHNFS</sequence>
<evidence type="ECO:0000313" key="1">
    <source>
        <dbReference type="EMBL" id="MDR6785172.1"/>
    </source>
</evidence>
<dbReference type="EMBL" id="JAVDTF010000003">
    <property type="protein sequence ID" value="MDR6785172.1"/>
    <property type="molecule type" value="Genomic_DNA"/>
</dbReference>
<organism evidence="1 2">
    <name type="scientific">Pedobacter africanus</name>
    <dbReference type="NCBI Taxonomy" id="151894"/>
    <lineage>
        <taxon>Bacteria</taxon>
        <taxon>Pseudomonadati</taxon>
        <taxon>Bacteroidota</taxon>
        <taxon>Sphingobacteriia</taxon>
        <taxon>Sphingobacteriales</taxon>
        <taxon>Sphingobacteriaceae</taxon>
        <taxon>Pedobacter</taxon>
    </lineage>
</organism>
<keyword evidence="2" id="KW-1185">Reference proteome</keyword>
<gene>
    <name evidence="1" type="ORF">J2X78_003746</name>
</gene>
<reference evidence="1" key="1">
    <citation type="submission" date="2023-07" db="EMBL/GenBank/DDBJ databases">
        <title>Sorghum-associated microbial communities from plants grown in Nebraska, USA.</title>
        <authorList>
            <person name="Schachtman D."/>
        </authorList>
    </citation>
    <scope>NUCLEOTIDE SEQUENCE</scope>
    <source>
        <strain evidence="1">2697</strain>
    </source>
</reference>
<protein>
    <submittedName>
        <fullName evidence="1">Uncharacterized protein</fullName>
    </submittedName>
</protein>
<evidence type="ECO:0000313" key="2">
    <source>
        <dbReference type="Proteomes" id="UP001246858"/>
    </source>
</evidence>
<name>A0ACC6L102_9SPHI</name>
<comment type="caution">
    <text evidence="1">The sequence shown here is derived from an EMBL/GenBank/DDBJ whole genome shotgun (WGS) entry which is preliminary data.</text>
</comment>